<proteinExistence type="predicted"/>
<dbReference type="RefSeq" id="WP_224312363.1">
    <property type="nucleotide sequence ID" value="NZ_JAIRBM010000004.1"/>
</dbReference>
<comment type="caution">
    <text evidence="4">The sequence shown here is derived from an EMBL/GenBank/DDBJ whole genome shotgun (WGS) entry which is preliminary data.</text>
</comment>
<dbReference type="EMBL" id="JAIRBM010000004">
    <property type="protein sequence ID" value="MBZ6076049.1"/>
    <property type="molecule type" value="Genomic_DNA"/>
</dbReference>
<feature type="domain" description="CusB-like beta-barrel" evidence="3">
    <location>
        <begin position="248"/>
        <end position="292"/>
    </location>
</feature>
<organism evidence="4 5">
    <name type="scientific">Microvirga puerhi</name>
    <dbReference type="NCBI Taxonomy" id="2876078"/>
    <lineage>
        <taxon>Bacteria</taxon>
        <taxon>Pseudomonadati</taxon>
        <taxon>Pseudomonadota</taxon>
        <taxon>Alphaproteobacteria</taxon>
        <taxon>Hyphomicrobiales</taxon>
        <taxon>Methylobacteriaceae</taxon>
        <taxon>Microvirga</taxon>
    </lineage>
</organism>
<reference evidence="4 5" key="1">
    <citation type="submission" date="2021-09" db="EMBL/GenBank/DDBJ databases">
        <title>The complete genome sequence of a new microorganism.</title>
        <authorList>
            <person name="Zi Z."/>
        </authorList>
    </citation>
    <scope>NUCLEOTIDE SEQUENCE [LARGE SCALE GENOMIC DNA]</scope>
    <source>
        <strain evidence="4 5">WGZ8</strain>
    </source>
</reference>
<dbReference type="Proteomes" id="UP000704176">
    <property type="component" value="Unassembled WGS sequence"/>
</dbReference>
<evidence type="ECO:0000259" key="2">
    <source>
        <dbReference type="Pfam" id="PF25917"/>
    </source>
</evidence>
<evidence type="ECO:0000313" key="4">
    <source>
        <dbReference type="EMBL" id="MBZ6076049.1"/>
    </source>
</evidence>
<dbReference type="Pfam" id="PF25917">
    <property type="entry name" value="BSH_RND"/>
    <property type="match status" value="1"/>
</dbReference>
<accession>A0ABS7VKM6</accession>
<dbReference type="Gene3D" id="1.10.287.470">
    <property type="entry name" value="Helix hairpin bin"/>
    <property type="match status" value="2"/>
</dbReference>
<evidence type="ECO:0000313" key="5">
    <source>
        <dbReference type="Proteomes" id="UP000704176"/>
    </source>
</evidence>
<dbReference type="PRINTS" id="PR01490">
    <property type="entry name" value="RTXTOXIND"/>
</dbReference>
<gene>
    <name evidence="4" type="ORF">K9B37_07070</name>
</gene>
<feature type="coiled-coil region" evidence="1">
    <location>
        <begin position="155"/>
        <end position="210"/>
    </location>
</feature>
<keyword evidence="5" id="KW-1185">Reference proteome</keyword>
<protein>
    <submittedName>
        <fullName evidence="4">HlyD family secretion protein</fullName>
    </submittedName>
</protein>
<dbReference type="InterPro" id="IPR058625">
    <property type="entry name" value="MdtA-like_BSH"/>
</dbReference>
<evidence type="ECO:0000256" key="1">
    <source>
        <dbReference type="SAM" id="Coils"/>
    </source>
</evidence>
<dbReference type="Gene3D" id="2.40.30.170">
    <property type="match status" value="1"/>
</dbReference>
<dbReference type="Pfam" id="PF25954">
    <property type="entry name" value="Beta-barrel_RND_2"/>
    <property type="match status" value="1"/>
</dbReference>
<evidence type="ECO:0000259" key="3">
    <source>
        <dbReference type="Pfam" id="PF25954"/>
    </source>
</evidence>
<dbReference type="PANTHER" id="PTHR30386:SF24">
    <property type="entry name" value="MULTIDRUG RESISTANCE EFFLUX PUMP"/>
    <property type="match status" value="1"/>
</dbReference>
<dbReference type="InterPro" id="IPR058792">
    <property type="entry name" value="Beta-barrel_RND_2"/>
</dbReference>
<dbReference type="PANTHER" id="PTHR30386">
    <property type="entry name" value="MEMBRANE FUSION SUBUNIT OF EMRAB-TOLC MULTIDRUG EFFLUX PUMP"/>
    <property type="match status" value="1"/>
</dbReference>
<sequence length="354" mass="37560">MTRLFRSTATLIALCLGIAGAALVLYAWRLPPFTSTIETTDNAYVRGQVTLISPQLAGYISEVSVQDFQKVKAGQVLARLDSRIYEQKLKQAQASLAVQKAALANSEQKRRSDEARIAAGEAQVNGAKAALATAEANWSRVEPLLQRGVTTQSQADQARSALEQARASLSQAQSGLEVSRQDLATTLVNRQSLEAAVQSAEAAVHLAEIDLQNTAITAPQDGRLSEVGARLGQYVAAGSQLMAIVPDTVWVIANFKETQLADMRVGQPVTFTVDALEHASLHGHLERFSPAAGSEFSVLKPDNATGNFTKVAQRVPVRVTIDPGQELSGHLAPGMSVVVSIDTAAPTKTRAAGG</sequence>
<dbReference type="SUPFAM" id="SSF111369">
    <property type="entry name" value="HlyD-like secretion proteins"/>
    <property type="match status" value="2"/>
</dbReference>
<name>A0ABS7VKM6_9HYPH</name>
<dbReference type="Gene3D" id="2.40.50.100">
    <property type="match status" value="1"/>
</dbReference>
<keyword evidence="1" id="KW-0175">Coiled coil</keyword>
<dbReference type="InterPro" id="IPR050739">
    <property type="entry name" value="MFP"/>
</dbReference>
<feature type="domain" description="Multidrug resistance protein MdtA-like barrel-sandwich hybrid" evidence="2">
    <location>
        <begin position="52"/>
        <end position="245"/>
    </location>
</feature>